<accession>A0A4Y7TY99</accession>
<feature type="region of interest" description="Disordered" evidence="1">
    <location>
        <begin position="160"/>
        <end position="222"/>
    </location>
</feature>
<feature type="compositionally biased region" description="Low complexity" evidence="1">
    <location>
        <begin position="51"/>
        <end position="72"/>
    </location>
</feature>
<feature type="compositionally biased region" description="Polar residues" evidence="1">
    <location>
        <begin position="160"/>
        <end position="176"/>
    </location>
</feature>
<feature type="region of interest" description="Disordered" evidence="1">
    <location>
        <begin position="234"/>
        <end position="254"/>
    </location>
</feature>
<keyword evidence="3" id="KW-1185">Reference proteome</keyword>
<evidence type="ECO:0008006" key="4">
    <source>
        <dbReference type="Google" id="ProtNLM"/>
    </source>
</evidence>
<feature type="compositionally biased region" description="Low complexity" evidence="1">
    <location>
        <begin position="1"/>
        <end position="24"/>
    </location>
</feature>
<reference evidence="2 3" key="1">
    <citation type="journal article" date="2019" name="Nat. Ecol. Evol.">
        <title>Megaphylogeny resolves global patterns of mushroom evolution.</title>
        <authorList>
            <person name="Varga T."/>
            <person name="Krizsan K."/>
            <person name="Foldi C."/>
            <person name="Dima B."/>
            <person name="Sanchez-Garcia M."/>
            <person name="Sanchez-Ramirez S."/>
            <person name="Szollosi G.J."/>
            <person name="Szarkandi J.G."/>
            <person name="Papp V."/>
            <person name="Albert L."/>
            <person name="Andreopoulos W."/>
            <person name="Angelini C."/>
            <person name="Antonin V."/>
            <person name="Barry K.W."/>
            <person name="Bougher N.L."/>
            <person name="Buchanan P."/>
            <person name="Buyck B."/>
            <person name="Bense V."/>
            <person name="Catcheside P."/>
            <person name="Chovatia M."/>
            <person name="Cooper J."/>
            <person name="Damon W."/>
            <person name="Desjardin D."/>
            <person name="Finy P."/>
            <person name="Geml J."/>
            <person name="Haridas S."/>
            <person name="Hughes K."/>
            <person name="Justo A."/>
            <person name="Karasinski D."/>
            <person name="Kautmanova I."/>
            <person name="Kiss B."/>
            <person name="Kocsube S."/>
            <person name="Kotiranta H."/>
            <person name="LaButti K.M."/>
            <person name="Lechner B.E."/>
            <person name="Liimatainen K."/>
            <person name="Lipzen A."/>
            <person name="Lukacs Z."/>
            <person name="Mihaltcheva S."/>
            <person name="Morgado L.N."/>
            <person name="Niskanen T."/>
            <person name="Noordeloos M.E."/>
            <person name="Ohm R.A."/>
            <person name="Ortiz-Santana B."/>
            <person name="Ovrebo C."/>
            <person name="Racz N."/>
            <person name="Riley R."/>
            <person name="Savchenko A."/>
            <person name="Shiryaev A."/>
            <person name="Soop K."/>
            <person name="Spirin V."/>
            <person name="Szebenyi C."/>
            <person name="Tomsovsky M."/>
            <person name="Tulloss R.E."/>
            <person name="Uehling J."/>
            <person name="Grigoriev I.V."/>
            <person name="Vagvolgyi C."/>
            <person name="Papp T."/>
            <person name="Martin F.M."/>
            <person name="Miettinen O."/>
            <person name="Hibbett D.S."/>
            <person name="Nagy L.G."/>
        </authorList>
    </citation>
    <scope>NUCLEOTIDE SEQUENCE [LARGE SCALE GENOMIC DNA]</scope>
    <source>
        <strain evidence="2 3">FP101781</strain>
    </source>
</reference>
<feature type="compositionally biased region" description="Polar residues" evidence="1">
    <location>
        <begin position="113"/>
        <end position="134"/>
    </location>
</feature>
<name>A0A4Y7TY99_COPMI</name>
<dbReference type="OrthoDB" id="3071736at2759"/>
<proteinExistence type="predicted"/>
<dbReference type="STRING" id="71717.A0A4Y7TY99"/>
<gene>
    <name evidence="2" type="ORF">FA13DRAFT_421004</name>
</gene>
<evidence type="ECO:0000313" key="3">
    <source>
        <dbReference type="Proteomes" id="UP000298030"/>
    </source>
</evidence>
<feature type="region of interest" description="Disordered" evidence="1">
    <location>
        <begin position="1"/>
        <end position="147"/>
    </location>
</feature>
<dbReference type="EMBL" id="QPFP01000002">
    <property type="protein sequence ID" value="TEB38954.1"/>
    <property type="molecule type" value="Genomic_DNA"/>
</dbReference>
<evidence type="ECO:0000256" key="1">
    <source>
        <dbReference type="SAM" id="MobiDB-lite"/>
    </source>
</evidence>
<sequence>MGRASASDDTAAPSSPRTSSPLSLFARPSSSNTPRSAHHARSASLSTLHMPSSFSLALASPSSPTPKNKSPAQPSPAPPSNSKWRPSILDHFSHSSQSSFVPPEATYTPPRPSLSSGETSMSGNSTTKTATTMDSDMPPTPSRPSFLESLRSKNRSSLSIFKSQVGSSTSICSPSRGNFDDIPEAGPSSANPSGLLSPTDPRRMSPFAYSSRGQYDNLLDDDEDLDCDQQHYVASQALPPPTLPTHHKRESARSSISFSSHFGSIGSKAQRRKKRLVISGVGVHETRKFEGVKRWCENFGEIRQITRVANGDLHIDFRRPEVADTVRNPHSSLYARRCTVASPPGSCYHQAGLALIVAP</sequence>
<protein>
    <recommendedName>
        <fullName evidence="4">RRM domain-containing protein</fullName>
    </recommendedName>
</protein>
<dbReference type="AlphaFoldDB" id="A0A4Y7TY99"/>
<organism evidence="2 3">
    <name type="scientific">Coprinellus micaceus</name>
    <name type="common">Glistening ink-cap mushroom</name>
    <name type="synonym">Coprinus micaceus</name>
    <dbReference type="NCBI Taxonomy" id="71717"/>
    <lineage>
        <taxon>Eukaryota</taxon>
        <taxon>Fungi</taxon>
        <taxon>Dikarya</taxon>
        <taxon>Basidiomycota</taxon>
        <taxon>Agaricomycotina</taxon>
        <taxon>Agaricomycetes</taxon>
        <taxon>Agaricomycetidae</taxon>
        <taxon>Agaricales</taxon>
        <taxon>Agaricineae</taxon>
        <taxon>Psathyrellaceae</taxon>
        <taxon>Coprinellus</taxon>
    </lineage>
</organism>
<dbReference type="Proteomes" id="UP000298030">
    <property type="component" value="Unassembled WGS sequence"/>
</dbReference>
<comment type="caution">
    <text evidence="2">The sequence shown here is derived from an EMBL/GenBank/DDBJ whole genome shotgun (WGS) entry which is preliminary data.</text>
</comment>
<evidence type="ECO:0000313" key="2">
    <source>
        <dbReference type="EMBL" id="TEB38954.1"/>
    </source>
</evidence>